<proteinExistence type="predicted"/>
<feature type="chain" id="PRO_5036702581" evidence="1">
    <location>
        <begin position="26"/>
        <end position="193"/>
    </location>
</feature>
<comment type="caution">
    <text evidence="3">The sequence shown here is derived from an EMBL/GenBank/DDBJ whole genome shotgun (WGS) entry which is preliminary data.</text>
</comment>
<evidence type="ECO:0000259" key="2">
    <source>
        <dbReference type="PROSITE" id="PS51781"/>
    </source>
</evidence>
<dbReference type="EMBL" id="JAHHIF010000086">
    <property type="protein sequence ID" value="MBW4549207.1"/>
    <property type="molecule type" value="Genomic_DNA"/>
</dbReference>
<dbReference type="Gene3D" id="2.30.30.40">
    <property type="entry name" value="SH3 Domains"/>
    <property type="match status" value="2"/>
</dbReference>
<organism evidence="3 4">
    <name type="scientific">Symplocastrum torsivum CPER-KK1</name>
    <dbReference type="NCBI Taxonomy" id="450513"/>
    <lineage>
        <taxon>Bacteria</taxon>
        <taxon>Bacillati</taxon>
        <taxon>Cyanobacteriota</taxon>
        <taxon>Cyanophyceae</taxon>
        <taxon>Oscillatoriophycideae</taxon>
        <taxon>Oscillatoriales</taxon>
        <taxon>Microcoleaceae</taxon>
        <taxon>Symplocastrum</taxon>
    </lineage>
</organism>
<name>A0A951UDR7_9CYAN</name>
<gene>
    <name evidence="3" type="ORF">KME25_33100</name>
</gene>
<keyword evidence="1" id="KW-0732">Signal</keyword>
<reference evidence="3" key="2">
    <citation type="journal article" date="2022" name="Microbiol. Resour. Announc.">
        <title>Metagenome Sequencing to Explore Phylogenomics of Terrestrial Cyanobacteria.</title>
        <authorList>
            <person name="Ward R.D."/>
            <person name="Stajich J.E."/>
            <person name="Johansen J.R."/>
            <person name="Huntemann M."/>
            <person name="Clum A."/>
            <person name="Foster B."/>
            <person name="Foster B."/>
            <person name="Roux S."/>
            <person name="Palaniappan K."/>
            <person name="Varghese N."/>
            <person name="Mukherjee S."/>
            <person name="Reddy T.B.K."/>
            <person name="Daum C."/>
            <person name="Copeland A."/>
            <person name="Chen I.A."/>
            <person name="Ivanova N.N."/>
            <person name="Kyrpides N.C."/>
            <person name="Shapiro N."/>
            <person name="Eloe-Fadrosh E.A."/>
            <person name="Pietrasiak N."/>
        </authorList>
    </citation>
    <scope>NUCLEOTIDE SEQUENCE</scope>
    <source>
        <strain evidence="3">CPER-KK1</strain>
    </source>
</reference>
<dbReference type="PANTHER" id="PTHR34408">
    <property type="entry name" value="FAMILY PROTEIN, PUTATIVE-RELATED"/>
    <property type="match status" value="1"/>
</dbReference>
<evidence type="ECO:0000313" key="4">
    <source>
        <dbReference type="Proteomes" id="UP000753908"/>
    </source>
</evidence>
<evidence type="ECO:0000313" key="3">
    <source>
        <dbReference type="EMBL" id="MBW4549207.1"/>
    </source>
</evidence>
<dbReference type="InterPro" id="IPR003646">
    <property type="entry name" value="SH3-like_bac-type"/>
</dbReference>
<dbReference type="PANTHER" id="PTHR34408:SF1">
    <property type="entry name" value="GLYCOSYL HYDROLASE FAMILY 19 DOMAIN-CONTAINING PROTEIN HI_1415"/>
    <property type="match status" value="1"/>
</dbReference>
<reference evidence="3" key="1">
    <citation type="submission" date="2021-05" db="EMBL/GenBank/DDBJ databases">
        <authorList>
            <person name="Pietrasiak N."/>
            <person name="Ward R."/>
            <person name="Stajich J.E."/>
            <person name="Kurbessoian T."/>
        </authorList>
    </citation>
    <scope>NUCLEOTIDE SEQUENCE</scope>
    <source>
        <strain evidence="3">CPER-KK1</strain>
    </source>
</reference>
<feature type="signal peptide" evidence="1">
    <location>
        <begin position="1"/>
        <end position="25"/>
    </location>
</feature>
<dbReference type="PROSITE" id="PS51781">
    <property type="entry name" value="SH3B"/>
    <property type="match status" value="1"/>
</dbReference>
<sequence>MKQLSGWQQSIAVTPFLSLAVTTFATPSTAAKPASQSIKPSPPETTASQEGKFLLAQSDNCRRVVTRGDSLNVRLSPGGSIVGSLSNRTLVAIEGQSVNGWVRISSPVRGYVAAAYLKLCATPVPPSSSSSNYRRVVVDSSLRVRQEPSINSAIVGSLANGQRVTIVNRGVNGWVPISSPVKGYVSSAYLKLR</sequence>
<dbReference type="InterPro" id="IPR052354">
    <property type="entry name" value="Cell_Wall_Dynamics_Protein"/>
</dbReference>
<dbReference type="AlphaFoldDB" id="A0A951UDR7"/>
<accession>A0A951UDR7</accession>
<protein>
    <submittedName>
        <fullName evidence="3">SH3 domain-containing protein</fullName>
    </submittedName>
</protein>
<dbReference type="Pfam" id="PF08239">
    <property type="entry name" value="SH3_3"/>
    <property type="match status" value="2"/>
</dbReference>
<dbReference type="Proteomes" id="UP000753908">
    <property type="component" value="Unassembled WGS sequence"/>
</dbReference>
<evidence type="ECO:0000256" key="1">
    <source>
        <dbReference type="SAM" id="SignalP"/>
    </source>
</evidence>
<feature type="domain" description="SH3b" evidence="2">
    <location>
        <begin position="131"/>
        <end position="193"/>
    </location>
</feature>